<keyword evidence="1" id="KW-0560">Oxidoreductase</keyword>
<evidence type="ECO:0000259" key="2">
    <source>
        <dbReference type="Pfam" id="PF01370"/>
    </source>
</evidence>
<proteinExistence type="predicted"/>
<dbReference type="AlphaFoldDB" id="A0AAD4XR26"/>
<organism evidence="3 4">
    <name type="scientific">Papaver atlanticum</name>
    <dbReference type="NCBI Taxonomy" id="357466"/>
    <lineage>
        <taxon>Eukaryota</taxon>
        <taxon>Viridiplantae</taxon>
        <taxon>Streptophyta</taxon>
        <taxon>Embryophyta</taxon>
        <taxon>Tracheophyta</taxon>
        <taxon>Spermatophyta</taxon>
        <taxon>Magnoliopsida</taxon>
        <taxon>Ranunculales</taxon>
        <taxon>Papaveraceae</taxon>
        <taxon>Papaveroideae</taxon>
        <taxon>Papaver</taxon>
    </lineage>
</organism>
<evidence type="ECO:0000313" key="3">
    <source>
        <dbReference type="EMBL" id="KAI3945500.1"/>
    </source>
</evidence>
<reference evidence="3" key="1">
    <citation type="submission" date="2022-04" db="EMBL/GenBank/DDBJ databases">
        <title>A functionally conserved STORR gene fusion in Papaver species that diverged 16.8 million years ago.</title>
        <authorList>
            <person name="Catania T."/>
        </authorList>
    </citation>
    <scope>NUCLEOTIDE SEQUENCE</scope>
    <source>
        <strain evidence="3">S-188037</strain>
    </source>
</reference>
<comment type="caution">
    <text evidence="3">The sequence shown here is derived from an EMBL/GenBank/DDBJ whole genome shotgun (WGS) entry which is preliminary data.</text>
</comment>
<feature type="domain" description="NAD-dependent epimerase/dehydratase" evidence="2">
    <location>
        <begin position="8"/>
        <end position="252"/>
    </location>
</feature>
<sequence>MEGEKGTVCVTGGAGYFASWLIKKLLRHGYTVRTTIRSDPKFKEDISHLKALPEATENKLQIFEADLENPESFDEVICGCIGVFHVAHPSFDFTKSSEFQEQTIKTSIDGTLGILKACLKSKTVKKVVYTSSAAAAIFISNKKDVEEINENMWSEVELLNKIGRWYPVAKTLTERAALEFAEQNGLDLVTILPSMIVGPFLTSYLPFSLTISQALVLGNRATCNLLNTLKNAVHIDDVASAQIFLLECPNAKGRYVCSSVDLTIQDIAQFMSTKYPELQLRTDLLEELVVEKPVHFSSTKLLNLGFEFKYGFKDMYTDAIQCCKDKGFL</sequence>
<dbReference type="InterPro" id="IPR001509">
    <property type="entry name" value="Epimerase_deHydtase"/>
</dbReference>
<dbReference type="GO" id="GO:0016616">
    <property type="term" value="F:oxidoreductase activity, acting on the CH-OH group of donors, NAD or NADP as acceptor"/>
    <property type="evidence" value="ECO:0007669"/>
    <property type="project" value="TreeGrafter"/>
</dbReference>
<dbReference type="Proteomes" id="UP001202328">
    <property type="component" value="Unassembled WGS sequence"/>
</dbReference>
<gene>
    <name evidence="3" type="ORF">MKW98_018317</name>
</gene>
<dbReference type="CDD" id="cd08958">
    <property type="entry name" value="FR_SDR_e"/>
    <property type="match status" value="1"/>
</dbReference>
<dbReference type="Gene3D" id="3.40.50.720">
    <property type="entry name" value="NAD(P)-binding Rossmann-like Domain"/>
    <property type="match status" value="1"/>
</dbReference>
<name>A0AAD4XR26_9MAGN</name>
<dbReference type="InterPro" id="IPR050425">
    <property type="entry name" value="NAD(P)_dehydrat-like"/>
</dbReference>
<accession>A0AAD4XR26</accession>
<dbReference type="FunFam" id="3.40.50.720:FF:000085">
    <property type="entry name" value="Dihydroflavonol reductase"/>
    <property type="match status" value="1"/>
</dbReference>
<dbReference type="PANTHER" id="PTHR10366">
    <property type="entry name" value="NAD DEPENDENT EPIMERASE/DEHYDRATASE"/>
    <property type="match status" value="1"/>
</dbReference>
<dbReference type="PANTHER" id="PTHR10366:SF563">
    <property type="entry name" value="CINNAMOYL-COA REDUCTASE 16"/>
    <property type="match status" value="1"/>
</dbReference>
<evidence type="ECO:0000256" key="1">
    <source>
        <dbReference type="ARBA" id="ARBA00023002"/>
    </source>
</evidence>
<protein>
    <recommendedName>
        <fullName evidence="2">NAD-dependent epimerase/dehydratase domain-containing protein</fullName>
    </recommendedName>
</protein>
<dbReference type="Pfam" id="PF01370">
    <property type="entry name" value="Epimerase"/>
    <property type="match status" value="1"/>
</dbReference>
<dbReference type="EMBL" id="JAJJMB010003771">
    <property type="protein sequence ID" value="KAI3945500.1"/>
    <property type="molecule type" value="Genomic_DNA"/>
</dbReference>
<keyword evidence="4" id="KW-1185">Reference proteome</keyword>
<evidence type="ECO:0000313" key="4">
    <source>
        <dbReference type="Proteomes" id="UP001202328"/>
    </source>
</evidence>
<dbReference type="SUPFAM" id="SSF51735">
    <property type="entry name" value="NAD(P)-binding Rossmann-fold domains"/>
    <property type="match status" value="1"/>
</dbReference>
<dbReference type="InterPro" id="IPR036291">
    <property type="entry name" value="NAD(P)-bd_dom_sf"/>
</dbReference>